<dbReference type="InterPro" id="IPR013736">
    <property type="entry name" value="Xaa-Pro_dipept_C"/>
</dbReference>
<dbReference type="EMBL" id="MCIA01000015">
    <property type="protein sequence ID" value="RKD31829.1"/>
    <property type="molecule type" value="Genomic_DNA"/>
</dbReference>
<dbReference type="Gene3D" id="2.60.120.260">
    <property type="entry name" value="Galactose-binding domain-like"/>
    <property type="match status" value="1"/>
</dbReference>
<comment type="caution">
    <text evidence="3">The sequence shown here is derived from an EMBL/GenBank/DDBJ whole genome shotgun (WGS) entry which is preliminary data.</text>
</comment>
<dbReference type="Pfam" id="PF08530">
    <property type="entry name" value="PepX_C"/>
    <property type="match status" value="1"/>
</dbReference>
<accession>A0A419T313</accession>
<dbReference type="InterPro" id="IPR008979">
    <property type="entry name" value="Galactose-bd-like_sf"/>
</dbReference>
<dbReference type="NCBIfam" id="TIGR00976">
    <property type="entry name" value="CocE_NonD"/>
    <property type="match status" value="1"/>
</dbReference>
<dbReference type="GO" id="GO:0008239">
    <property type="term" value="F:dipeptidyl-peptidase activity"/>
    <property type="evidence" value="ECO:0007669"/>
    <property type="project" value="InterPro"/>
</dbReference>
<dbReference type="Pfam" id="PF02129">
    <property type="entry name" value="Peptidase_S15"/>
    <property type="match status" value="1"/>
</dbReference>
<name>A0A419T313_9FIRM</name>
<dbReference type="SUPFAM" id="SSF53474">
    <property type="entry name" value="alpha/beta-Hydrolases"/>
    <property type="match status" value="1"/>
</dbReference>
<dbReference type="InterPro" id="IPR005674">
    <property type="entry name" value="CocE/Ser_esterase"/>
</dbReference>
<keyword evidence="4" id="KW-1185">Reference proteome</keyword>
<dbReference type="SMART" id="SM00939">
    <property type="entry name" value="PepX_C"/>
    <property type="match status" value="1"/>
</dbReference>
<evidence type="ECO:0000256" key="1">
    <source>
        <dbReference type="ARBA" id="ARBA00022801"/>
    </source>
</evidence>
<proteinExistence type="predicted"/>
<dbReference type="Proteomes" id="UP000284277">
    <property type="component" value="Unassembled WGS sequence"/>
</dbReference>
<dbReference type="SUPFAM" id="SSF49785">
    <property type="entry name" value="Galactose-binding domain-like"/>
    <property type="match status" value="1"/>
</dbReference>
<dbReference type="Gene3D" id="3.40.50.1820">
    <property type="entry name" value="alpha/beta hydrolase"/>
    <property type="match status" value="1"/>
</dbReference>
<feature type="domain" description="Xaa-Pro dipeptidyl-peptidase C-terminal" evidence="2">
    <location>
        <begin position="310"/>
        <end position="541"/>
    </location>
</feature>
<evidence type="ECO:0000259" key="2">
    <source>
        <dbReference type="SMART" id="SM00939"/>
    </source>
</evidence>
<dbReference type="InterPro" id="IPR050585">
    <property type="entry name" value="Xaa-Pro_dipeptidyl-ppase/CocE"/>
</dbReference>
<gene>
    <name evidence="3" type="ORF">BET01_18845</name>
</gene>
<dbReference type="InterPro" id="IPR000383">
    <property type="entry name" value="Xaa-Pro-like_dom"/>
</dbReference>
<organism evidence="3 4">
    <name type="scientific">Lacrimispora algidixylanolytica</name>
    <dbReference type="NCBI Taxonomy" id="94868"/>
    <lineage>
        <taxon>Bacteria</taxon>
        <taxon>Bacillati</taxon>
        <taxon>Bacillota</taxon>
        <taxon>Clostridia</taxon>
        <taxon>Lachnospirales</taxon>
        <taxon>Lachnospiraceae</taxon>
        <taxon>Lacrimispora</taxon>
    </lineage>
</organism>
<evidence type="ECO:0000313" key="4">
    <source>
        <dbReference type="Proteomes" id="UP000284277"/>
    </source>
</evidence>
<dbReference type="PANTHER" id="PTHR43056">
    <property type="entry name" value="PEPTIDASE S9 PROLYL OLIGOPEPTIDASE"/>
    <property type="match status" value="1"/>
</dbReference>
<dbReference type="InterPro" id="IPR029058">
    <property type="entry name" value="AB_hydrolase_fold"/>
</dbReference>
<dbReference type="OrthoDB" id="319764at2"/>
<dbReference type="AlphaFoldDB" id="A0A419T313"/>
<evidence type="ECO:0000313" key="3">
    <source>
        <dbReference type="EMBL" id="RKD31829.1"/>
    </source>
</evidence>
<protein>
    <recommendedName>
        <fullName evidence="2">Xaa-Pro dipeptidyl-peptidase C-terminal domain-containing protein</fullName>
    </recommendedName>
</protein>
<dbReference type="Gene3D" id="1.10.3020.20">
    <property type="match status" value="1"/>
</dbReference>
<keyword evidence="1" id="KW-0378">Hydrolase</keyword>
<sequence length="546" mass="61208">MNQKIFKDSNGNDIPVIYDKLPPVEEAVYRKNTWKAGTKLNDKALTLPCNIIEEKDVAATLCDGTKIFTDVFRPDNSQKVPAVIAWSPYGKEFHGMPVEGIALSGLQKFEGPDPAYWVNKGYAVLNPDTRGIGNSDGDFCQWGRQMGKDGVDFIQWVVEQSWCNGKVAFCGNSYLSMVQWFIAEQQPSALAAIAPWEGSSDIYHDYFVLGGIPNPEFGRMVFSSFRGRNSGENVASMTERFPLYNSYWEDKVADLSKISVPAYVVASYASKVHTRGTLKSYIECASEEKWLRIHNTHEWHDFYIHQDELCRFFDHYCKGIDNGWETTPKVRLSVLNPGGDDIVDRPEKEYPLFRTIQKTTYLNANDFSLSWSPVEEESLVTYQSDDSESSISFSVKFDERTEIGENMELTLWVESVGNNDMDLFVMANKTSASGISLPVEVSGAPYCVNGAAEYEWGNGHQRVSMRNSDDKPHFLEAGQIVPVKIELCPMGMIFEKGQVLTIGISGYDPQTPELPGQLSTKTINKGKHVIYTGGKYQSTLTIPVVS</sequence>
<reference evidence="3 4" key="1">
    <citation type="submission" date="2016-08" db="EMBL/GenBank/DDBJ databases">
        <title>A new outlook on sporulation: Clostridium algidixylanolyticum.</title>
        <authorList>
            <person name="Poppleton D.I."/>
            <person name="Gribaldo S."/>
        </authorList>
    </citation>
    <scope>NUCLEOTIDE SEQUENCE [LARGE SCALE GENOMIC DNA]</scope>
    <source>
        <strain evidence="3 4">SPL73</strain>
    </source>
</reference>
<dbReference type="PANTHER" id="PTHR43056:SF10">
    <property type="entry name" value="COCE_NOND FAMILY, PUTATIVE (AFU_ORTHOLOGUE AFUA_7G00600)-RELATED"/>
    <property type="match status" value="1"/>
</dbReference>
<dbReference type="RefSeq" id="WP_120196736.1">
    <property type="nucleotide sequence ID" value="NZ_MCIA01000015.1"/>
</dbReference>